<dbReference type="Pfam" id="PF08281">
    <property type="entry name" value="Sigma70_r4_2"/>
    <property type="match status" value="1"/>
</dbReference>
<dbReference type="EMBL" id="BNJF01000001">
    <property type="protein sequence ID" value="GHO44885.1"/>
    <property type="molecule type" value="Genomic_DNA"/>
</dbReference>
<dbReference type="InterPro" id="IPR013325">
    <property type="entry name" value="RNA_pol_sigma_r2"/>
</dbReference>
<dbReference type="Pfam" id="PF04542">
    <property type="entry name" value="Sigma70_r2"/>
    <property type="match status" value="1"/>
</dbReference>
<dbReference type="SUPFAM" id="SSF88659">
    <property type="entry name" value="Sigma3 and sigma4 domains of RNA polymerase sigma factors"/>
    <property type="match status" value="1"/>
</dbReference>
<dbReference type="Gene3D" id="1.10.1740.10">
    <property type="match status" value="1"/>
</dbReference>
<comment type="caution">
    <text evidence="8">The sequence shown here is derived from an EMBL/GenBank/DDBJ whole genome shotgun (WGS) entry which is preliminary data.</text>
</comment>
<keyword evidence="3" id="KW-0731">Sigma factor</keyword>
<dbReference type="InterPro" id="IPR013324">
    <property type="entry name" value="RNA_pol_sigma_r3/r4-like"/>
</dbReference>
<dbReference type="PANTHER" id="PTHR43133:SF8">
    <property type="entry name" value="RNA POLYMERASE SIGMA FACTOR HI_1459-RELATED"/>
    <property type="match status" value="1"/>
</dbReference>
<dbReference type="NCBIfam" id="TIGR02937">
    <property type="entry name" value="sigma70-ECF"/>
    <property type="match status" value="1"/>
</dbReference>
<evidence type="ECO:0000256" key="2">
    <source>
        <dbReference type="ARBA" id="ARBA00023015"/>
    </source>
</evidence>
<dbReference type="RefSeq" id="WP_220194250.1">
    <property type="nucleotide sequence ID" value="NZ_BNJF01000001.1"/>
</dbReference>
<dbReference type="Proteomes" id="UP000612362">
    <property type="component" value="Unassembled WGS sequence"/>
</dbReference>
<keyword evidence="2" id="KW-0805">Transcription regulation</keyword>
<dbReference type="InterPro" id="IPR013249">
    <property type="entry name" value="RNA_pol_sigma70_r4_t2"/>
</dbReference>
<accession>A0A8J3MTY9</accession>
<dbReference type="GO" id="GO:0003677">
    <property type="term" value="F:DNA binding"/>
    <property type="evidence" value="ECO:0007669"/>
    <property type="project" value="UniProtKB-KW"/>
</dbReference>
<dbReference type="PANTHER" id="PTHR43133">
    <property type="entry name" value="RNA POLYMERASE ECF-TYPE SIGMA FACTO"/>
    <property type="match status" value="1"/>
</dbReference>
<dbReference type="InterPro" id="IPR036388">
    <property type="entry name" value="WH-like_DNA-bd_sf"/>
</dbReference>
<gene>
    <name evidence="8" type="ORF">KSX_30480</name>
</gene>
<dbReference type="SUPFAM" id="SSF88946">
    <property type="entry name" value="Sigma2 domain of RNA polymerase sigma factors"/>
    <property type="match status" value="1"/>
</dbReference>
<dbReference type="InterPro" id="IPR014284">
    <property type="entry name" value="RNA_pol_sigma-70_dom"/>
</dbReference>
<evidence type="ECO:0000256" key="4">
    <source>
        <dbReference type="ARBA" id="ARBA00023125"/>
    </source>
</evidence>
<dbReference type="InterPro" id="IPR039425">
    <property type="entry name" value="RNA_pol_sigma-70-like"/>
</dbReference>
<dbReference type="GO" id="GO:0006352">
    <property type="term" value="P:DNA-templated transcription initiation"/>
    <property type="evidence" value="ECO:0007669"/>
    <property type="project" value="InterPro"/>
</dbReference>
<evidence type="ECO:0000313" key="9">
    <source>
        <dbReference type="Proteomes" id="UP000612362"/>
    </source>
</evidence>
<evidence type="ECO:0008006" key="10">
    <source>
        <dbReference type="Google" id="ProtNLM"/>
    </source>
</evidence>
<evidence type="ECO:0000256" key="5">
    <source>
        <dbReference type="ARBA" id="ARBA00023163"/>
    </source>
</evidence>
<organism evidence="8 9">
    <name type="scientific">Ktedonospora formicarum</name>
    <dbReference type="NCBI Taxonomy" id="2778364"/>
    <lineage>
        <taxon>Bacteria</taxon>
        <taxon>Bacillati</taxon>
        <taxon>Chloroflexota</taxon>
        <taxon>Ktedonobacteria</taxon>
        <taxon>Ktedonobacterales</taxon>
        <taxon>Ktedonobacteraceae</taxon>
        <taxon>Ktedonospora</taxon>
    </lineage>
</organism>
<dbReference type="Gene3D" id="1.10.10.10">
    <property type="entry name" value="Winged helix-like DNA-binding domain superfamily/Winged helix DNA-binding domain"/>
    <property type="match status" value="1"/>
</dbReference>
<evidence type="ECO:0000259" key="6">
    <source>
        <dbReference type="Pfam" id="PF04542"/>
    </source>
</evidence>
<feature type="domain" description="RNA polymerase sigma factor 70 region 4 type 2" evidence="7">
    <location>
        <begin position="146"/>
        <end position="196"/>
    </location>
</feature>
<sequence length="212" mass="24643">MQYNQEHITNQPSLEMTDAMLADMVLAGDGRAFEVMVHRYNTPLFNFIYHFLGDYDQACDILQQVFVRFYTSLPRLGTSEPFKPWLFQVARNCCIDELRRRRRYAIQFSQLETTGDNGESESLLLSEIPDTNPLPEEEMERLDMQDMLQEAIQSLPPKFRSVVLLRYISQLSFSEIGQSLSMPEATAKTYFHRAKNLLRKVLAPRLQATYVS</sequence>
<dbReference type="AlphaFoldDB" id="A0A8J3MTY9"/>
<evidence type="ECO:0000256" key="3">
    <source>
        <dbReference type="ARBA" id="ARBA00023082"/>
    </source>
</evidence>
<dbReference type="InterPro" id="IPR007627">
    <property type="entry name" value="RNA_pol_sigma70_r2"/>
</dbReference>
<feature type="domain" description="RNA polymerase sigma-70 region 2" evidence="6">
    <location>
        <begin position="36"/>
        <end position="103"/>
    </location>
</feature>
<keyword evidence="5" id="KW-0804">Transcription</keyword>
<evidence type="ECO:0000259" key="7">
    <source>
        <dbReference type="Pfam" id="PF08281"/>
    </source>
</evidence>
<protein>
    <recommendedName>
        <fullName evidence="10">RNA polymerase sigma factor</fullName>
    </recommendedName>
</protein>
<name>A0A8J3MTY9_9CHLR</name>
<comment type="similarity">
    <text evidence="1">Belongs to the sigma-70 factor family. ECF subfamily.</text>
</comment>
<reference evidence="8" key="1">
    <citation type="submission" date="2020-10" db="EMBL/GenBank/DDBJ databases">
        <title>Taxonomic study of unclassified bacteria belonging to the class Ktedonobacteria.</title>
        <authorList>
            <person name="Yabe S."/>
            <person name="Wang C.M."/>
            <person name="Zheng Y."/>
            <person name="Sakai Y."/>
            <person name="Cavaletti L."/>
            <person name="Monciardini P."/>
            <person name="Donadio S."/>
        </authorList>
    </citation>
    <scope>NUCLEOTIDE SEQUENCE</scope>
    <source>
        <strain evidence="8">SOSP1-1</strain>
    </source>
</reference>
<evidence type="ECO:0000313" key="8">
    <source>
        <dbReference type="EMBL" id="GHO44885.1"/>
    </source>
</evidence>
<keyword evidence="4" id="KW-0238">DNA-binding</keyword>
<evidence type="ECO:0000256" key="1">
    <source>
        <dbReference type="ARBA" id="ARBA00010641"/>
    </source>
</evidence>
<keyword evidence="9" id="KW-1185">Reference proteome</keyword>
<proteinExistence type="inferred from homology"/>
<dbReference type="GO" id="GO:0016987">
    <property type="term" value="F:sigma factor activity"/>
    <property type="evidence" value="ECO:0007669"/>
    <property type="project" value="UniProtKB-KW"/>
</dbReference>
<dbReference type="CDD" id="cd06171">
    <property type="entry name" value="Sigma70_r4"/>
    <property type="match status" value="1"/>
</dbReference>